<dbReference type="SUPFAM" id="SSF54427">
    <property type="entry name" value="NTF2-like"/>
    <property type="match status" value="1"/>
</dbReference>
<dbReference type="Proteomes" id="UP000293863">
    <property type="component" value="Unassembled WGS sequence"/>
</dbReference>
<accession>A0A4Q7AIT1</accession>
<evidence type="ECO:0000259" key="1">
    <source>
        <dbReference type="Pfam" id="PF14534"/>
    </source>
</evidence>
<dbReference type="Pfam" id="PF14534">
    <property type="entry name" value="DUF4440"/>
    <property type="match status" value="1"/>
</dbReference>
<dbReference type="InterPro" id="IPR027843">
    <property type="entry name" value="DUF4440"/>
</dbReference>
<comment type="caution">
    <text evidence="2">The sequence shown here is derived from an EMBL/GenBank/DDBJ whole genome shotgun (WGS) entry which is preliminary data.</text>
</comment>
<dbReference type="InterPro" id="IPR032710">
    <property type="entry name" value="NTF2-like_dom_sf"/>
</dbReference>
<dbReference type="Gene3D" id="3.10.450.50">
    <property type="match status" value="1"/>
</dbReference>
<organism evidence="2 3">
    <name type="scientific">Acinetobacter wuhouensis</name>
    <dbReference type="NCBI Taxonomy" id="1879050"/>
    <lineage>
        <taxon>Bacteria</taxon>
        <taxon>Pseudomonadati</taxon>
        <taxon>Pseudomonadota</taxon>
        <taxon>Gammaproteobacteria</taxon>
        <taxon>Moraxellales</taxon>
        <taxon>Moraxellaceae</taxon>
        <taxon>Acinetobacter</taxon>
    </lineage>
</organism>
<proteinExistence type="predicted"/>
<dbReference type="AlphaFoldDB" id="A0A4Q7AIT1"/>
<evidence type="ECO:0000313" key="2">
    <source>
        <dbReference type="EMBL" id="RZG45319.1"/>
    </source>
</evidence>
<name>A0A4Q7AIT1_9GAMM</name>
<dbReference type="RefSeq" id="WP_130168651.1">
    <property type="nucleotide sequence ID" value="NZ_SGSQ01000018.1"/>
</dbReference>
<keyword evidence="3" id="KW-1185">Reference proteome</keyword>
<gene>
    <name evidence="2" type="ORF">EXU28_11955</name>
</gene>
<dbReference type="EMBL" id="SGSQ01000018">
    <property type="protein sequence ID" value="RZG45319.1"/>
    <property type="molecule type" value="Genomic_DNA"/>
</dbReference>
<feature type="domain" description="DUF4440" evidence="1">
    <location>
        <begin position="8"/>
        <end position="113"/>
    </location>
</feature>
<protein>
    <submittedName>
        <fullName evidence="2">Nuclear transport factor 2 family protein</fullName>
    </submittedName>
</protein>
<reference evidence="2 3" key="1">
    <citation type="submission" date="2019-02" db="EMBL/GenBank/DDBJ databases">
        <title>The Batch Genome Submission of Acinetobacter spp. strains.</title>
        <authorList>
            <person name="Qin J."/>
            <person name="Hu Y."/>
            <person name="Ye H."/>
            <person name="Wei L."/>
            <person name="Feng Y."/>
            <person name="Zong Z."/>
        </authorList>
    </citation>
    <scope>NUCLEOTIDE SEQUENCE [LARGE SCALE GENOMIC DNA]</scope>
    <source>
        <strain evidence="2 3">WCHAW060049</strain>
    </source>
</reference>
<sequence>MNNIQEHISQLEHLRFQYLLDQDYEAFKSLCHPQLTYTHTSGKVDDYEGYLGKCFAGFYTYHHVHLDVNHIHLNENIALVFSDLQSEFTAGTDEKKLNNKTLSVWVKEQEHWKFFAYQPTAIV</sequence>
<evidence type="ECO:0000313" key="3">
    <source>
        <dbReference type="Proteomes" id="UP000293863"/>
    </source>
</evidence>